<dbReference type="EMBL" id="PGTX01000001">
    <property type="protein sequence ID" value="PJI82655.1"/>
    <property type="molecule type" value="Genomic_DNA"/>
</dbReference>
<evidence type="ECO:0000256" key="2">
    <source>
        <dbReference type="ARBA" id="ARBA00022679"/>
    </source>
</evidence>
<gene>
    <name evidence="6" type="ORF">B0G85_0029</name>
</gene>
<feature type="domain" description="Polyphosphate kinase-2-related" evidence="5">
    <location>
        <begin position="9"/>
        <end position="232"/>
    </location>
</feature>
<dbReference type="InterPro" id="IPR022488">
    <property type="entry name" value="PPK2-related"/>
</dbReference>
<evidence type="ECO:0000256" key="1">
    <source>
        <dbReference type="ARBA" id="ARBA00009924"/>
    </source>
</evidence>
<accession>A0A2M8VXT7</accession>
<dbReference type="InterPro" id="IPR022486">
    <property type="entry name" value="PPK2_PA0141"/>
</dbReference>
<protein>
    <recommendedName>
        <fullName evidence="4">ADP/GDP-polyphosphate phosphotransferase</fullName>
        <ecNumber evidence="4">2.7.4.-</ecNumber>
    </recommendedName>
    <alternativeName>
        <fullName evidence="4">Polyphosphate kinase PPK2</fullName>
    </alternativeName>
</protein>
<dbReference type="GO" id="GO:0006793">
    <property type="term" value="P:phosphorus metabolic process"/>
    <property type="evidence" value="ECO:0007669"/>
    <property type="project" value="InterPro"/>
</dbReference>
<keyword evidence="3 4" id="KW-0418">Kinase</keyword>
<dbReference type="PIRSF" id="PIRSF028756">
    <property type="entry name" value="PPK2_prd"/>
    <property type="match status" value="1"/>
</dbReference>
<comment type="similarity">
    <text evidence="1 4">Belongs to the polyphosphate kinase 2 (PPK2) family. Class I subfamily.</text>
</comment>
<evidence type="ECO:0000259" key="5">
    <source>
        <dbReference type="Pfam" id="PF03976"/>
    </source>
</evidence>
<dbReference type="PANTHER" id="PTHR34383">
    <property type="entry name" value="POLYPHOSPHATE:AMP PHOSPHOTRANSFERASE-RELATED"/>
    <property type="match status" value="1"/>
</dbReference>
<dbReference type="NCBIfam" id="TIGR03707">
    <property type="entry name" value="PPK2_P_aer"/>
    <property type="match status" value="1"/>
</dbReference>
<comment type="function">
    <text evidence="4">Uses inorganic polyphosphate (polyP) as a donor to convert GDP to GTP or ADP to ATP.</text>
</comment>
<reference evidence="6 7" key="1">
    <citation type="submission" date="2017-11" db="EMBL/GenBank/DDBJ databases">
        <title>Genomic Encyclopedia of Type Strains, Phase III (KMG-III): the genomes of soil and plant-associated and newly described type strains.</title>
        <authorList>
            <person name="Whitman W."/>
        </authorList>
    </citation>
    <scope>NUCLEOTIDE SEQUENCE [LARGE SCALE GENOMIC DNA]</scope>
    <source>
        <strain evidence="6 7">UB-Domo-W1</strain>
    </source>
</reference>
<evidence type="ECO:0000313" key="7">
    <source>
        <dbReference type="Proteomes" id="UP000229366"/>
    </source>
</evidence>
<dbReference type="RefSeq" id="WP_100378437.1">
    <property type="nucleotide sequence ID" value="NZ_CBCSBW010000004.1"/>
</dbReference>
<dbReference type="AlphaFoldDB" id="A0A2M8VXT7"/>
<dbReference type="OrthoDB" id="9775224at2"/>
<organism evidence="6 7">
    <name type="scientific">Polynucleobacter brandtiae</name>
    <dbReference type="NCBI Taxonomy" id="1938816"/>
    <lineage>
        <taxon>Bacteria</taxon>
        <taxon>Pseudomonadati</taxon>
        <taxon>Pseudomonadota</taxon>
        <taxon>Betaproteobacteria</taxon>
        <taxon>Burkholderiales</taxon>
        <taxon>Burkholderiaceae</taxon>
        <taxon>Polynucleobacter</taxon>
    </lineage>
</organism>
<keyword evidence="7" id="KW-1185">Reference proteome</keyword>
<dbReference type="GO" id="GO:0008976">
    <property type="term" value="F:polyphosphate kinase activity"/>
    <property type="evidence" value="ECO:0007669"/>
    <property type="project" value="UniProtKB-UniRule"/>
</dbReference>
<comment type="caution">
    <text evidence="6">The sequence shown here is derived from an EMBL/GenBank/DDBJ whole genome shotgun (WGS) entry which is preliminary data.</text>
</comment>
<proteinExistence type="inferred from homology"/>
<dbReference type="Pfam" id="PF03976">
    <property type="entry name" value="PPK2"/>
    <property type="match status" value="1"/>
</dbReference>
<dbReference type="SUPFAM" id="SSF52540">
    <property type="entry name" value="P-loop containing nucleoside triphosphate hydrolases"/>
    <property type="match status" value="1"/>
</dbReference>
<dbReference type="Gene3D" id="3.40.50.300">
    <property type="entry name" value="P-loop containing nucleotide triphosphate hydrolases"/>
    <property type="match status" value="1"/>
</dbReference>
<dbReference type="Proteomes" id="UP000229366">
    <property type="component" value="Unassembled WGS sequence"/>
</dbReference>
<evidence type="ECO:0000256" key="4">
    <source>
        <dbReference type="RuleBase" id="RU369062"/>
    </source>
</evidence>
<dbReference type="InterPro" id="IPR016898">
    <property type="entry name" value="Polyphosphate_phosphotransfera"/>
</dbReference>
<evidence type="ECO:0000256" key="3">
    <source>
        <dbReference type="ARBA" id="ARBA00022777"/>
    </source>
</evidence>
<dbReference type="EC" id="2.7.4.-" evidence="4"/>
<evidence type="ECO:0000313" key="6">
    <source>
        <dbReference type="EMBL" id="PJI82655.1"/>
    </source>
</evidence>
<sequence length="257" mass="29910">MSKNPSKGNAYEADLRLLQIELVKLQREIIHQGTRLLVILEGRDAAGKDGSIKRITEHLSPRDTRVVALNKPSSREADEWYFQRYVAQLPLARECVLFNRSWYNRAGVEKVMGFCTADQHQQFMSTVNTFESLLVQSDIQIIKYYLDITKEEQSARLLERAQDPLKQWKISPIDQQAQQRWDAYSDARDEMLRKTNSEDAPWTIIDANDKKLTHLNLIRDLLSRVHYEGKDQSLLKLDPHIAFRWPAHSKNLPKLAK</sequence>
<keyword evidence="2 4" id="KW-0808">Transferase</keyword>
<dbReference type="PANTHER" id="PTHR34383:SF1">
    <property type="entry name" value="ADP-POLYPHOSPHATE PHOSPHOTRANSFERASE"/>
    <property type="match status" value="1"/>
</dbReference>
<comment type="subunit">
    <text evidence="4">Homotetramer.</text>
</comment>
<dbReference type="InterPro" id="IPR027417">
    <property type="entry name" value="P-loop_NTPase"/>
</dbReference>
<name>A0A2M8VXT7_9BURK</name>